<reference evidence="2" key="2">
    <citation type="submission" date="2015-01" db="EMBL/GenBank/DDBJ databases">
        <title>Evolutionary Origins and Diversification of the Mycorrhizal Mutualists.</title>
        <authorList>
            <consortium name="DOE Joint Genome Institute"/>
            <consortium name="Mycorrhizal Genomics Consortium"/>
            <person name="Kohler A."/>
            <person name="Kuo A."/>
            <person name="Nagy L.G."/>
            <person name="Floudas D."/>
            <person name="Copeland A."/>
            <person name="Barry K.W."/>
            <person name="Cichocki N."/>
            <person name="Veneault-Fourrey C."/>
            <person name="LaButti K."/>
            <person name="Lindquist E.A."/>
            <person name="Lipzen A."/>
            <person name="Lundell T."/>
            <person name="Morin E."/>
            <person name="Murat C."/>
            <person name="Riley R."/>
            <person name="Ohm R."/>
            <person name="Sun H."/>
            <person name="Tunlid A."/>
            <person name="Henrissat B."/>
            <person name="Grigoriev I.V."/>
            <person name="Hibbett D.S."/>
            <person name="Martin F."/>
        </authorList>
    </citation>
    <scope>NUCLEOTIDE SEQUENCE [LARGE SCALE GENOMIC DNA]</scope>
    <source>
        <strain evidence="2">Ve08.2h10</strain>
    </source>
</reference>
<dbReference type="Proteomes" id="UP000054538">
    <property type="component" value="Unassembled WGS sequence"/>
</dbReference>
<protein>
    <submittedName>
        <fullName evidence="1">Uncharacterized protein</fullName>
    </submittedName>
</protein>
<dbReference type="EMBL" id="KN826079">
    <property type="protein sequence ID" value="KIK80189.1"/>
    <property type="molecule type" value="Genomic_DNA"/>
</dbReference>
<keyword evidence="2" id="KW-1185">Reference proteome</keyword>
<dbReference type="HOGENOM" id="CLU_035918_9_3_1"/>
<reference evidence="1 2" key="1">
    <citation type="submission" date="2014-04" db="EMBL/GenBank/DDBJ databases">
        <authorList>
            <consortium name="DOE Joint Genome Institute"/>
            <person name="Kuo A."/>
            <person name="Kohler A."/>
            <person name="Jargeat P."/>
            <person name="Nagy L.G."/>
            <person name="Floudas D."/>
            <person name="Copeland A."/>
            <person name="Barry K.W."/>
            <person name="Cichocki N."/>
            <person name="Veneault-Fourrey C."/>
            <person name="LaButti K."/>
            <person name="Lindquist E.A."/>
            <person name="Lipzen A."/>
            <person name="Lundell T."/>
            <person name="Morin E."/>
            <person name="Murat C."/>
            <person name="Sun H."/>
            <person name="Tunlid A."/>
            <person name="Henrissat B."/>
            <person name="Grigoriev I.V."/>
            <person name="Hibbett D.S."/>
            <person name="Martin F."/>
            <person name="Nordberg H.P."/>
            <person name="Cantor M.N."/>
            <person name="Hua S.X."/>
        </authorList>
    </citation>
    <scope>NUCLEOTIDE SEQUENCE [LARGE SCALE GENOMIC DNA]</scope>
    <source>
        <strain evidence="1 2">Ve08.2h10</strain>
    </source>
</reference>
<feature type="non-terminal residue" evidence="1">
    <location>
        <position position="93"/>
    </location>
</feature>
<dbReference type="Pfam" id="PF20414">
    <property type="entry name" value="DUF6698"/>
    <property type="match status" value="1"/>
</dbReference>
<dbReference type="AlphaFoldDB" id="A0A0D0DG58"/>
<evidence type="ECO:0000313" key="2">
    <source>
        <dbReference type="Proteomes" id="UP000054538"/>
    </source>
</evidence>
<dbReference type="STRING" id="930991.A0A0D0DG58"/>
<evidence type="ECO:0000313" key="1">
    <source>
        <dbReference type="EMBL" id="KIK80189.1"/>
    </source>
</evidence>
<accession>A0A0D0DG58</accession>
<name>A0A0D0DG58_9AGAM</name>
<proteinExistence type="predicted"/>
<organism evidence="1 2">
    <name type="scientific">Paxillus rubicundulus Ve08.2h10</name>
    <dbReference type="NCBI Taxonomy" id="930991"/>
    <lineage>
        <taxon>Eukaryota</taxon>
        <taxon>Fungi</taxon>
        <taxon>Dikarya</taxon>
        <taxon>Basidiomycota</taxon>
        <taxon>Agaricomycotina</taxon>
        <taxon>Agaricomycetes</taxon>
        <taxon>Agaricomycetidae</taxon>
        <taxon>Boletales</taxon>
        <taxon>Paxilineae</taxon>
        <taxon>Paxillaceae</taxon>
        <taxon>Paxillus</taxon>
    </lineage>
</organism>
<dbReference type="InterPro" id="IPR046521">
    <property type="entry name" value="DUF6698"/>
</dbReference>
<gene>
    <name evidence="1" type="ORF">PAXRUDRAFT_159320</name>
</gene>
<sequence length="93" mass="10657">VMCHIFLGPSTAMGHVSCETHSCNAALHDMTTVKLEHLANGCVQARFIISSMNQWNKDNGTFNYCIFYYNVVSLIRDCEDKVWVADLLKWWNV</sequence>
<dbReference type="OrthoDB" id="3220614at2759"/>
<dbReference type="InParanoid" id="A0A0D0DG58"/>